<evidence type="ECO:0000256" key="3">
    <source>
        <dbReference type="ARBA" id="ARBA00022679"/>
    </source>
</evidence>
<keyword evidence="7" id="KW-0460">Magnesium</keyword>
<dbReference type="Proteomes" id="UP000254461">
    <property type="component" value="Unassembled WGS sequence"/>
</dbReference>
<feature type="domain" description="GHMP kinase C-terminal" evidence="11">
    <location>
        <begin position="205"/>
        <end position="283"/>
    </location>
</feature>
<accession>A0A380JPU2</accession>
<dbReference type="PRINTS" id="PR00959">
    <property type="entry name" value="MEVGALKINASE"/>
</dbReference>
<dbReference type="InterPro" id="IPR013750">
    <property type="entry name" value="GHMP_kinase_C_dom"/>
</dbReference>
<dbReference type="UniPathway" id="UPA00057">
    <property type="reaction ID" value="UER00098"/>
</dbReference>
<evidence type="ECO:0000256" key="5">
    <source>
        <dbReference type="ARBA" id="ARBA00022777"/>
    </source>
</evidence>
<dbReference type="Gene3D" id="3.30.70.890">
    <property type="entry name" value="GHMP kinase, C-terminal domain"/>
    <property type="match status" value="1"/>
</dbReference>
<dbReference type="GO" id="GO:0005524">
    <property type="term" value="F:ATP binding"/>
    <property type="evidence" value="ECO:0007669"/>
    <property type="project" value="UniProtKB-KW"/>
</dbReference>
<dbReference type="InterPro" id="IPR020568">
    <property type="entry name" value="Ribosomal_Su5_D2-typ_SF"/>
</dbReference>
<dbReference type="Gene3D" id="3.30.230.10">
    <property type="match status" value="1"/>
</dbReference>
<evidence type="ECO:0000313" key="12">
    <source>
        <dbReference type="EMBL" id="SUN46547.1"/>
    </source>
</evidence>
<evidence type="ECO:0000313" key="13">
    <source>
        <dbReference type="Proteomes" id="UP000254461"/>
    </source>
</evidence>
<evidence type="ECO:0000256" key="9">
    <source>
        <dbReference type="ARBA" id="ARBA00029438"/>
    </source>
</evidence>
<dbReference type="Pfam" id="PF08544">
    <property type="entry name" value="GHMP_kinases_C"/>
    <property type="match status" value="1"/>
</dbReference>
<dbReference type="InterPro" id="IPR036554">
    <property type="entry name" value="GHMP_kinase_C_sf"/>
</dbReference>
<dbReference type="NCBIfam" id="TIGR00549">
    <property type="entry name" value="mevalon_kin"/>
    <property type="match status" value="1"/>
</dbReference>
<dbReference type="AlphaFoldDB" id="A0A380JPU2"/>
<protein>
    <submittedName>
        <fullName evidence="12">Mevalonate kinase</fullName>
        <ecNumber evidence="12">2.7.1.36</ecNumber>
    </submittedName>
</protein>
<keyword evidence="5 12" id="KW-0418">Kinase</keyword>
<evidence type="ECO:0000256" key="2">
    <source>
        <dbReference type="ARBA" id="ARBA00022516"/>
    </source>
</evidence>
<evidence type="ECO:0000256" key="1">
    <source>
        <dbReference type="ARBA" id="ARBA00022490"/>
    </source>
</evidence>
<dbReference type="GO" id="GO:0004496">
    <property type="term" value="F:mevalonate kinase activity"/>
    <property type="evidence" value="ECO:0007669"/>
    <property type="project" value="UniProtKB-EC"/>
</dbReference>
<evidence type="ECO:0000259" key="11">
    <source>
        <dbReference type="Pfam" id="PF08544"/>
    </source>
</evidence>
<dbReference type="SUPFAM" id="SSF54211">
    <property type="entry name" value="Ribosomal protein S5 domain 2-like"/>
    <property type="match status" value="1"/>
</dbReference>
<gene>
    <name evidence="12" type="ORF">NCTC12092_01091</name>
</gene>
<evidence type="ECO:0000256" key="7">
    <source>
        <dbReference type="ARBA" id="ARBA00022842"/>
    </source>
</evidence>
<dbReference type="PANTHER" id="PTHR43290">
    <property type="entry name" value="MEVALONATE KINASE"/>
    <property type="match status" value="1"/>
</dbReference>
<keyword evidence="1" id="KW-0963">Cytoplasm</keyword>
<proteinExistence type="predicted"/>
<sequence length="292" mass="31307">MNKTIGYGKAHSKIILMGEHSVVYGYPALALPLKDIEVTCRIFPAAKPLAFDFYDPLSTAVYAALEHLGCLAEPIHYDIMSQVPQKRGMGSSAAVSIAAVRAVFSYFQQPLSGELLEILVNKAEIIAHTNPSGLDAKTCLSDKAIKFIRNVGFDTIDIQLNAYLVIADTGIQGHTREAVNKVAQFEEENLPHLAKLGCLTEAVEQAIKTKDCLAIGRFMTQAHESLKAIGVSVAKADQLVEAALEAGALGAKMTGGGLGGCMIALAERITDAQQISKKLKEEGAVNTWIQIL</sequence>
<keyword evidence="2" id="KW-0444">Lipid biosynthesis</keyword>
<reference evidence="12 13" key="1">
    <citation type="submission" date="2018-06" db="EMBL/GenBank/DDBJ databases">
        <authorList>
            <consortium name="Pathogen Informatics"/>
            <person name="Doyle S."/>
        </authorList>
    </citation>
    <scope>NUCLEOTIDE SEQUENCE [LARGE SCALE GENOMIC DNA]</scope>
    <source>
        <strain evidence="12 13">NCTC12092</strain>
    </source>
</reference>
<dbReference type="Pfam" id="PF00288">
    <property type="entry name" value="GHMP_kinases_N"/>
    <property type="match status" value="1"/>
</dbReference>
<keyword evidence="4" id="KW-0547">Nucleotide-binding</keyword>
<dbReference type="GO" id="GO:0005829">
    <property type="term" value="C:cytosol"/>
    <property type="evidence" value="ECO:0007669"/>
    <property type="project" value="TreeGrafter"/>
</dbReference>
<dbReference type="GO" id="GO:0019287">
    <property type="term" value="P:isopentenyl diphosphate biosynthetic process, mevalonate pathway"/>
    <property type="evidence" value="ECO:0007669"/>
    <property type="project" value="UniProtKB-UniPathway"/>
</dbReference>
<name>A0A380JPU2_9STRE</name>
<organism evidence="12 13">
    <name type="scientific">Streptococcus equi subsp. equi</name>
    <dbReference type="NCBI Taxonomy" id="148942"/>
    <lineage>
        <taxon>Bacteria</taxon>
        <taxon>Bacillati</taxon>
        <taxon>Bacillota</taxon>
        <taxon>Bacilli</taxon>
        <taxon>Lactobacillales</taxon>
        <taxon>Streptococcaceae</taxon>
        <taxon>Streptococcus</taxon>
    </lineage>
</organism>
<keyword evidence="3 12" id="KW-0808">Transferase</keyword>
<dbReference type="SUPFAM" id="SSF55060">
    <property type="entry name" value="GHMP Kinase, C-terminal domain"/>
    <property type="match status" value="1"/>
</dbReference>
<dbReference type="InterPro" id="IPR014721">
    <property type="entry name" value="Ribsml_uS5_D2-typ_fold_subgr"/>
</dbReference>
<evidence type="ECO:0000256" key="4">
    <source>
        <dbReference type="ARBA" id="ARBA00022741"/>
    </source>
</evidence>
<dbReference type="InterPro" id="IPR006204">
    <property type="entry name" value="GHMP_kinase_N_dom"/>
</dbReference>
<dbReference type="InterPro" id="IPR006205">
    <property type="entry name" value="Mev_gal_kin"/>
</dbReference>
<evidence type="ECO:0000256" key="6">
    <source>
        <dbReference type="ARBA" id="ARBA00022840"/>
    </source>
</evidence>
<dbReference type="EC" id="2.7.1.36" evidence="12"/>
<evidence type="ECO:0000256" key="8">
    <source>
        <dbReference type="ARBA" id="ARBA00023098"/>
    </source>
</evidence>
<keyword evidence="8" id="KW-0443">Lipid metabolism</keyword>
<feature type="domain" description="GHMP kinase N-terminal" evidence="10">
    <location>
        <begin position="61"/>
        <end position="139"/>
    </location>
</feature>
<dbReference type="EMBL" id="UHFF01000002">
    <property type="protein sequence ID" value="SUN46547.1"/>
    <property type="molecule type" value="Genomic_DNA"/>
</dbReference>
<dbReference type="PANTHER" id="PTHR43290:SF2">
    <property type="entry name" value="MEVALONATE KINASE"/>
    <property type="match status" value="1"/>
</dbReference>
<keyword evidence="6" id="KW-0067">ATP-binding</keyword>
<evidence type="ECO:0000259" key="10">
    <source>
        <dbReference type="Pfam" id="PF00288"/>
    </source>
</evidence>
<dbReference type="RefSeq" id="WP_111690158.1">
    <property type="nucleotide sequence ID" value="NZ_UHFF01000002.1"/>
</dbReference>
<comment type="pathway">
    <text evidence="9">Isoprenoid biosynthesis; isopentenyl diphosphate biosynthesis via mevalonate pathway; isopentenyl diphosphate from (R)-mevalonate: step 1/3.</text>
</comment>